<keyword evidence="2" id="KW-1185">Reference proteome</keyword>
<name>A0A7S6U410_9CYAN</name>
<dbReference type="KEGG" id="aee:IM676_14220"/>
<dbReference type="Proteomes" id="UP000593846">
    <property type="component" value="Chromosome"/>
</dbReference>
<proteinExistence type="predicted"/>
<evidence type="ECO:0000313" key="1">
    <source>
        <dbReference type="EMBL" id="QOV24805.1"/>
    </source>
</evidence>
<protein>
    <submittedName>
        <fullName evidence="1">Uncharacterized protein</fullName>
    </submittedName>
</protein>
<evidence type="ECO:0000313" key="2">
    <source>
        <dbReference type="Proteomes" id="UP000593846"/>
    </source>
</evidence>
<dbReference type="AlphaFoldDB" id="A0A7S6U410"/>
<gene>
    <name evidence="1" type="ORF">IM676_14220</name>
</gene>
<accession>A0A7S6U410</accession>
<dbReference type="EMBL" id="CP063311">
    <property type="protein sequence ID" value="QOV24805.1"/>
    <property type="molecule type" value="Genomic_DNA"/>
</dbReference>
<organism evidence="1 2">
    <name type="scientific">Anabaenopsis elenkinii CCIBt3563</name>
    <dbReference type="NCBI Taxonomy" id="2779889"/>
    <lineage>
        <taxon>Bacteria</taxon>
        <taxon>Bacillati</taxon>
        <taxon>Cyanobacteriota</taxon>
        <taxon>Cyanophyceae</taxon>
        <taxon>Nostocales</taxon>
        <taxon>Nodulariaceae</taxon>
        <taxon>Anabaenopsis</taxon>
    </lineage>
</organism>
<reference evidence="2" key="1">
    <citation type="submission" date="2020-10" db="EMBL/GenBank/DDBJ databases">
        <title>Genome-based taxonomic classification of the species Anabaenopsis elenkinii.</title>
        <authorList>
            <person name="Delbaje E."/>
            <person name="Andreote A.P.D."/>
            <person name="Pellegrinetti T.A."/>
            <person name="Cruz R.B."/>
            <person name="Branco L.H.Z."/>
            <person name="Fiore M.F."/>
        </authorList>
    </citation>
    <scope>NUCLEOTIDE SEQUENCE [LARGE SCALE GENOMIC DNA]</scope>
    <source>
        <strain evidence="2">CCIBt3563</strain>
    </source>
</reference>
<sequence length="69" mass="7628">MSQVNQLQQTASQLLAAMLSNPHIYPQVSDEGGNGLMEEQLIIVATEMAKTLHQHIENCHGTTQLNQKN</sequence>
<dbReference type="RefSeq" id="WP_200990298.1">
    <property type="nucleotide sequence ID" value="NZ_CP063311.1"/>
</dbReference>